<keyword evidence="2" id="KW-1185">Reference proteome</keyword>
<dbReference type="AlphaFoldDB" id="A0A371X5K9"/>
<reference evidence="1 2" key="1">
    <citation type="submission" date="2018-08" db="EMBL/GenBank/DDBJ databases">
        <title>Fulvimarina sp. 85, whole genome shotgun sequence.</title>
        <authorList>
            <person name="Tuo L."/>
        </authorList>
    </citation>
    <scope>NUCLEOTIDE SEQUENCE [LARGE SCALE GENOMIC DNA]</scope>
    <source>
        <strain evidence="1 2">85</strain>
    </source>
</reference>
<comment type="caution">
    <text evidence="1">The sequence shown here is derived from an EMBL/GenBank/DDBJ whole genome shotgun (WGS) entry which is preliminary data.</text>
</comment>
<dbReference type="EMBL" id="QURL01000003">
    <property type="protein sequence ID" value="RFC64509.1"/>
    <property type="molecule type" value="Genomic_DNA"/>
</dbReference>
<gene>
    <name evidence="1" type="ORF">DYI37_09445</name>
</gene>
<accession>A0A371X5K9</accession>
<evidence type="ECO:0000313" key="1">
    <source>
        <dbReference type="EMBL" id="RFC64509.1"/>
    </source>
</evidence>
<protein>
    <submittedName>
        <fullName evidence="1">Uncharacterized protein</fullName>
    </submittedName>
</protein>
<dbReference type="Proteomes" id="UP000264310">
    <property type="component" value="Unassembled WGS sequence"/>
</dbReference>
<name>A0A371X5K9_9HYPH</name>
<organism evidence="1 2">
    <name type="scientific">Fulvimarina endophytica</name>
    <dbReference type="NCBI Taxonomy" id="2293836"/>
    <lineage>
        <taxon>Bacteria</taxon>
        <taxon>Pseudomonadati</taxon>
        <taxon>Pseudomonadota</taxon>
        <taxon>Alphaproteobacteria</taxon>
        <taxon>Hyphomicrobiales</taxon>
        <taxon>Aurantimonadaceae</taxon>
        <taxon>Fulvimarina</taxon>
    </lineage>
</organism>
<dbReference type="OrthoDB" id="9779184at2"/>
<proteinExistence type="predicted"/>
<dbReference type="RefSeq" id="WP_116682923.1">
    <property type="nucleotide sequence ID" value="NZ_QURL01000003.1"/>
</dbReference>
<evidence type="ECO:0000313" key="2">
    <source>
        <dbReference type="Proteomes" id="UP000264310"/>
    </source>
</evidence>
<sequence>MKTLEAPGLFLARFVGAASPFDRFDTIAAWAAGCGCRAVQVPSGAAGLMDRDRAATSKGCCGYRSSRAGEADASIRGSSAHMQGKLGAVHPARDAACGDVAGAGRDQAANRAMLGLEG</sequence>